<sequence length="127" mass="14295">MPLGDIVAVSGLLLTLATFMFNLAWPKVHDVLALDESQSGAQARKRSRTKVLNILLACALPMTSTFMALFYVNLPTAVRVMNSSRLDLWNFDVDRTLYVLVVLALLVFALFNAWLVVRLIDKWRKLG</sequence>
<gene>
    <name evidence="2" type="ORF">CIB54_03765</name>
</gene>
<proteinExistence type="predicted"/>
<evidence type="ECO:0000256" key="1">
    <source>
        <dbReference type="SAM" id="Phobius"/>
    </source>
</evidence>
<evidence type="ECO:0000313" key="2">
    <source>
        <dbReference type="EMBL" id="PKH25505.1"/>
    </source>
</evidence>
<keyword evidence="1" id="KW-0812">Transmembrane</keyword>
<keyword evidence="1" id="KW-0472">Membrane</keyword>
<dbReference type="Proteomes" id="UP000233564">
    <property type="component" value="Unassembled WGS sequence"/>
</dbReference>
<feature type="transmembrane region" description="Helical" evidence="1">
    <location>
        <begin position="6"/>
        <end position="25"/>
    </location>
</feature>
<accession>A0A2N1ED70</accession>
<evidence type="ECO:0000313" key="3">
    <source>
        <dbReference type="Proteomes" id="UP000233564"/>
    </source>
</evidence>
<feature type="transmembrane region" description="Helical" evidence="1">
    <location>
        <begin position="51"/>
        <end position="72"/>
    </location>
</feature>
<evidence type="ECO:0008006" key="4">
    <source>
        <dbReference type="Google" id="ProtNLM"/>
    </source>
</evidence>
<protein>
    <recommendedName>
        <fullName evidence="4">Transmembrane protein</fullName>
    </recommendedName>
</protein>
<organism evidence="2 3">
    <name type="scientific">Pseudomonas fluorescens</name>
    <dbReference type="NCBI Taxonomy" id="294"/>
    <lineage>
        <taxon>Bacteria</taxon>
        <taxon>Pseudomonadati</taxon>
        <taxon>Pseudomonadota</taxon>
        <taxon>Gammaproteobacteria</taxon>
        <taxon>Pseudomonadales</taxon>
        <taxon>Pseudomonadaceae</taxon>
        <taxon>Pseudomonas</taxon>
    </lineage>
</organism>
<dbReference type="EMBL" id="NVXX01000005">
    <property type="protein sequence ID" value="PKH25505.1"/>
    <property type="molecule type" value="Genomic_DNA"/>
</dbReference>
<name>A0A2N1ED70_PSEFL</name>
<feature type="transmembrane region" description="Helical" evidence="1">
    <location>
        <begin position="97"/>
        <end position="117"/>
    </location>
</feature>
<reference evidence="2 3" key="1">
    <citation type="submission" date="2017-08" db="EMBL/GenBank/DDBJ databases">
        <authorList>
            <person name="de Groot N.N."/>
        </authorList>
    </citation>
    <scope>NUCLEOTIDE SEQUENCE [LARGE SCALE GENOMIC DNA]</scope>
    <source>
        <strain evidence="2 3">PfR 37</strain>
    </source>
</reference>
<dbReference type="AlphaFoldDB" id="A0A2N1ED70"/>
<dbReference type="RefSeq" id="WP_101218670.1">
    <property type="nucleotide sequence ID" value="NZ_KZ477987.1"/>
</dbReference>
<comment type="caution">
    <text evidence="2">The sequence shown here is derived from an EMBL/GenBank/DDBJ whole genome shotgun (WGS) entry which is preliminary data.</text>
</comment>
<keyword evidence="1" id="KW-1133">Transmembrane helix</keyword>